<evidence type="ECO:0000259" key="2">
    <source>
        <dbReference type="PROSITE" id="PS50110"/>
    </source>
</evidence>
<feature type="modified residue" description="4-aspartylphosphate" evidence="1">
    <location>
        <position position="64"/>
    </location>
</feature>
<dbReference type="PROSITE" id="PS50110">
    <property type="entry name" value="RESPONSE_REGULATORY"/>
    <property type="match status" value="1"/>
</dbReference>
<keyword evidence="4" id="KW-1185">Reference proteome</keyword>
<name>Q1MXJ7_9GAMM</name>
<dbReference type="CDD" id="cd17589">
    <property type="entry name" value="REC_TPR"/>
    <property type="match status" value="1"/>
</dbReference>
<sequence length="547" mass="62513">MTATTLEGMLAPMRILAIDDLVESRSAMKKMLRILGANHVDIAMDGDEATAFINHNSYDLVISDYNLGRGRDGQQILEEARFTHKLKATATFVMLTGENAMDMVMGAIEYEPDDYITKPFTIDVMRKRLNRILKVKQELHIINQAVDTDSKDAVLKLCDEQLVQKPRLALRIKRIKGRTLISMNRYQDALDLFQEVADERPVNWAMLGIATCQFHLNQLDESETTLHKTIHEHPKYVQCFDLLSKIHLKRKQTKKAQFDLMQAAQISPKQVLRQMELGRLAYANQDHEVAEKAFRQSVKLARYSCYRSVKNYLFYAKSLQHKLSESNGRDSRKASTEIFKTLDEARALYRESDDSHFETYVIESTTYNLMGRDADAAAAANKAAGLLEHMPTPTSGQQISMAQAYLATKQHAKAQDLLGVVDARRDLSLHDRRELERTKEGISEHVVRQYTTEINDKAIEYFERGQLSQAIDLLNQATSYKEAGIAVLLNAMQAKVTYMDQKGATKTLLNDVKDLVKRIGDIPPSDERYSRWQKLNKSYQRLKRTAR</sequence>
<organism evidence="3 4">
    <name type="scientific">Bermanella marisrubri</name>
    <dbReference type="NCBI Taxonomy" id="207949"/>
    <lineage>
        <taxon>Bacteria</taxon>
        <taxon>Pseudomonadati</taxon>
        <taxon>Pseudomonadota</taxon>
        <taxon>Gammaproteobacteria</taxon>
        <taxon>Oceanospirillales</taxon>
        <taxon>Oceanospirillaceae</taxon>
        <taxon>Bermanella</taxon>
    </lineage>
</organism>
<evidence type="ECO:0000256" key="1">
    <source>
        <dbReference type="PROSITE-ProRule" id="PRU00169"/>
    </source>
</evidence>
<dbReference type="STRING" id="207949.RED65_08609"/>
<dbReference type="InterPro" id="IPR011990">
    <property type="entry name" value="TPR-like_helical_dom_sf"/>
</dbReference>
<dbReference type="SMART" id="SM00448">
    <property type="entry name" value="REC"/>
    <property type="match status" value="1"/>
</dbReference>
<dbReference type="SUPFAM" id="SSF52172">
    <property type="entry name" value="CheY-like"/>
    <property type="match status" value="1"/>
</dbReference>
<dbReference type="Pfam" id="PF14559">
    <property type="entry name" value="TPR_19"/>
    <property type="match status" value="1"/>
</dbReference>
<dbReference type="InterPro" id="IPR011006">
    <property type="entry name" value="CheY-like_superfamily"/>
</dbReference>
<dbReference type="PANTHER" id="PTHR43228">
    <property type="entry name" value="TWO-COMPONENT RESPONSE REGULATOR"/>
    <property type="match status" value="1"/>
</dbReference>
<protein>
    <submittedName>
        <fullName evidence="3">CheY-like receiver protein</fullName>
    </submittedName>
</protein>
<dbReference type="OrthoDB" id="7298659at2"/>
<dbReference type="Pfam" id="PF00072">
    <property type="entry name" value="Response_reg"/>
    <property type="match status" value="1"/>
</dbReference>
<reference evidence="3 4" key="1">
    <citation type="submission" date="2006-03" db="EMBL/GenBank/DDBJ databases">
        <authorList>
            <person name="Pinhassi J."/>
            <person name="Pedros-Alio C."/>
            <person name="Ferriera S."/>
            <person name="Johnson J."/>
            <person name="Kravitz S."/>
            <person name="Halpern A."/>
            <person name="Remington K."/>
            <person name="Beeson K."/>
            <person name="Tran B."/>
            <person name="Rogers Y.-H."/>
            <person name="Friedman R."/>
            <person name="Venter J.C."/>
        </authorList>
    </citation>
    <scope>NUCLEOTIDE SEQUENCE [LARGE SCALE GENOMIC DNA]</scope>
    <source>
        <strain evidence="3 4">RED65</strain>
    </source>
</reference>
<keyword evidence="1" id="KW-0597">Phosphoprotein</keyword>
<dbReference type="PANTHER" id="PTHR43228:SF1">
    <property type="entry name" value="TWO-COMPONENT RESPONSE REGULATOR ARR22"/>
    <property type="match status" value="1"/>
</dbReference>
<comment type="caution">
    <text evidence="3">The sequence shown here is derived from an EMBL/GenBank/DDBJ whole genome shotgun (WGS) entry which is preliminary data.</text>
</comment>
<dbReference type="InterPro" id="IPR052048">
    <property type="entry name" value="ST_Response_Regulator"/>
</dbReference>
<dbReference type="AlphaFoldDB" id="Q1MXJ7"/>
<accession>Q1MXJ7</accession>
<evidence type="ECO:0000313" key="3">
    <source>
        <dbReference type="EMBL" id="EAT10696.1"/>
    </source>
</evidence>
<dbReference type="GO" id="GO:0000160">
    <property type="term" value="P:phosphorelay signal transduction system"/>
    <property type="evidence" value="ECO:0007669"/>
    <property type="project" value="InterPro"/>
</dbReference>
<evidence type="ECO:0000313" key="4">
    <source>
        <dbReference type="Proteomes" id="UP000004263"/>
    </source>
</evidence>
<dbReference type="InterPro" id="IPR001789">
    <property type="entry name" value="Sig_transdc_resp-reg_receiver"/>
</dbReference>
<dbReference type="SUPFAM" id="SSF48452">
    <property type="entry name" value="TPR-like"/>
    <property type="match status" value="1"/>
</dbReference>
<proteinExistence type="predicted"/>
<dbReference type="Proteomes" id="UP000004263">
    <property type="component" value="Unassembled WGS sequence"/>
</dbReference>
<feature type="domain" description="Response regulatory" evidence="2">
    <location>
        <begin position="14"/>
        <end position="133"/>
    </location>
</feature>
<dbReference type="Gene3D" id="1.25.40.10">
    <property type="entry name" value="Tetratricopeptide repeat domain"/>
    <property type="match status" value="1"/>
</dbReference>
<dbReference type="EMBL" id="AAQH01000040">
    <property type="protein sequence ID" value="EAT10696.1"/>
    <property type="molecule type" value="Genomic_DNA"/>
</dbReference>
<dbReference type="HOGENOM" id="CLU_035496_1_0_6"/>
<dbReference type="Gene3D" id="3.40.50.2300">
    <property type="match status" value="1"/>
</dbReference>
<dbReference type="RefSeq" id="WP_007019266.1">
    <property type="nucleotide sequence ID" value="NZ_CH724122.1"/>
</dbReference>
<gene>
    <name evidence="3" type="ORF">RED65_08609</name>
</gene>